<dbReference type="PANTHER" id="PTHR11364">
    <property type="entry name" value="THIOSULFATE SULFERTANSFERASE"/>
    <property type="match status" value="1"/>
</dbReference>
<dbReference type="PANTHER" id="PTHR11364:SF27">
    <property type="entry name" value="SULFURTRANSFERASE"/>
    <property type="match status" value="1"/>
</dbReference>
<proteinExistence type="predicted"/>
<dbReference type="InterPro" id="IPR013332">
    <property type="entry name" value="KPR_N"/>
</dbReference>
<dbReference type="InterPro" id="IPR001763">
    <property type="entry name" value="Rhodanese-like_dom"/>
</dbReference>
<feature type="domain" description="Rhodanese" evidence="3">
    <location>
        <begin position="535"/>
        <end position="642"/>
    </location>
</feature>
<evidence type="ECO:0000313" key="5">
    <source>
        <dbReference type="Proteomes" id="UP000188929"/>
    </source>
</evidence>
<name>A0A1V2I3A9_9ACTN</name>
<dbReference type="Pfam" id="PF08546">
    <property type="entry name" value="ApbA_C"/>
    <property type="match status" value="1"/>
</dbReference>
<dbReference type="InterPro" id="IPR001307">
    <property type="entry name" value="Thiosulphate_STrfase_CS"/>
</dbReference>
<dbReference type="CDD" id="cd01449">
    <property type="entry name" value="TST_Repeat_2"/>
    <property type="match status" value="1"/>
</dbReference>
<dbReference type="OrthoDB" id="9770030at2"/>
<dbReference type="EMBL" id="MOMC01000070">
    <property type="protein sequence ID" value="ONH24532.1"/>
    <property type="molecule type" value="Genomic_DNA"/>
</dbReference>
<dbReference type="SUPFAM" id="SSF52821">
    <property type="entry name" value="Rhodanese/Cell cycle control phosphatase"/>
    <property type="match status" value="2"/>
</dbReference>
<dbReference type="SUPFAM" id="SSF51735">
    <property type="entry name" value="NAD(P)-binding Rossmann-fold domains"/>
    <property type="match status" value="1"/>
</dbReference>
<comment type="caution">
    <text evidence="4">The sequence shown here is derived from an EMBL/GenBank/DDBJ whole genome shotgun (WGS) entry which is preliminary data.</text>
</comment>
<reference evidence="5" key="1">
    <citation type="submission" date="2016-10" db="EMBL/GenBank/DDBJ databases">
        <title>Frankia sp. NRRL B-16386 Genome sequencing.</title>
        <authorList>
            <person name="Ghodhbane-Gtari F."/>
            <person name="Swanson E."/>
            <person name="Gueddou A."/>
            <person name="Hezbri K."/>
            <person name="Ktari K."/>
            <person name="Nouioui I."/>
            <person name="Morris K."/>
            <person name="Simpson S."/>
            <person name="Abebe-Akele F."/>
            <person name="Thomas K."/>
            <person name="Gtari M."/>
            <person name="Tisa L.S."/>
        </authorList>
    </citation>
    <scope>NUCLEOTIDE SEQUENCE [LARGE SCALE GENOMIC DNA]</scope>
    <source>
        <strain evidence="5">NRRL B-16386</strain>
    </source>
</reference>
<dbReference type="Gene3D" id="3.40.50.720">
    <property type="entry name" value="NAD(P)-binding Rossmann-like Domain"/>
    <property type="match status" value="1"/>
</dbReference>
<keyword evidence="1" id="KW-0808">Transferase</keyword>
<evidence type="ECO:0000313" key="4">
    <source>
        <dbReference type="EMBL" id="ONH24532.1"/>
    </source>
</evidence>
<dbReference type="InterPro" id="IPR045078">
    <property type="entry name" value="TST/MPST-like"/>
</dbReference>
<keyword evidence="5" id="KW-1185">Reference proteome</keyword>
<dbReference type="Pfam" id="PF02558">
    <property type="entry name" value="ApbA"/>
    <property type="match status" value="1"/>
</dbReference>
<feature type="domain" description="Rhodanese" evidence="3">
    <location>
        <begin position="384"/>
        <end position="502"/>
    </location>
</feature>
<dbReference type="GO" id="GO:0004792">
    <property type="term" value="F:thiosulfate-cyanide sulfurtransferase activity"/>
    <property type="evidence" value="ECO:0007669"/>
    <property type="project" value="InterPro"/>
</dbReference>
<dbReference type="SUPFAM" id="SSF48179">
    <property type="entry name" value="6-phosphogluconate dehydrogenase C-terminal domain-like"/>
    <property type="match status" value="1"/>
</dbReference>
<dbReference type="RefSeq" id="WP_076820759.1">
    <property type="nucleotide sequence ID" value="NZ_MOMC01000070.1"/>
</dbReference>
<dbReference type="InterPro" id="IPR008927">
    <property type="entry name" value="6-PGluconate_DH-like_C_sf"/>
</dbReference>
<sequence>MSSRYVIIGAGAVGASVAAQLTEAGIPVVVVARGANLTALREHGLRYLRPDGERRVALDVAAGPDEVRLRAGDVLVLATKSQDAEALLATWAWQPVEGAKPGLGTAPGEPAVAAEALPVVLPQNGMDSVRGALRRFATVIDTVVVIPATHLRPGEVVSPGTPQVGGFVIGRAPRGGPGSAHPGDQAAEQVAADLRRGGFATTVVDDIGRYKAGKLLGNLAYNVDAAVGPGPLRDATVAAVADEARAAFAAAGIEPAEPITAPGLDLSGWSIKEIPGYERSGSSTWQSLARGASVESDYLNGEIVLLARLHGIEAPVNAALARWIGTAARTGAAPSSFGEAELTAVLTAAGRTLPATASDGATADGQAPAAVLVDPEQLRDELLAGGSPLLLDVRWALGDPNGRDHYLAGHLPGAVYVDLETELAAPASVPGGRHPLPDAAALTAAARRWGLAAGRRVVVYDDNGGQSAARAWWLLRWAGVGDVRILDGALGAWRAAGLPLETGDVVPAPGDVLLRGGALPTLDAEGAARVAVEGILLDARAAERYRGEIEPVDPRAGHIPGARSAPTGANLDEHGRFLPAEVLRARFGALGAGEGTGVVGVYCGSGVTASHELAALAVAGIDAVLYPGSWSDWSSDPDRPVATGAS</sequence>
<dbReference type="CDD" id="cd01448">
    <property type="entry name" value="TST_Repeat_1"/>
    <property type="match status" value="1"/>
</dbReference>
<dbReference type="InterPro" id="IPR013752">
    <property type="entry name" value="KPA_reductase"/>
</dbReference>
<protein>
    <submittedName>
        <fullName evidence="4">Ketopantoate reductase</fullName>
    </submittedName>
</protein>
<evidence type="ECO:0000256" key="2">
    <source>
        <dbReference type="ARBA" id="ARBA00022737"/>
    </source>
</evidence>
<evidence type="ECO:0000256" key="1">
    <source>
        <dbReference type="ARBA" id="ARBA00022679"/>
    </source>
</evidence>
<dbReference type="SMART" id="SM00450">
    <property type="entry name" value="RHOD"/>
    <property type="match status" value="2"/>
</dbReference>
<dbReference type="Gene3D" id="1.10.1040.10">
    <property type="entry name" value="N-(1-d-carboxylethyl)-l-norvaline Dehydrogenase, domain 2"/>
    <property type="match status" value="1"/>
</dbReference>
<dbReference type="InterPro" id="IPR036873">
    <property type="entry name" value="Rhodanese-like_dom_sf"/>
</dbReference>
<dbReference type="Pfam" id="PF00581">
    <property type="entry name" value="Rhodanese"/>
    <property type="match status" value="2"/>
</dbReference>
<organism evidence="4 5">
    <name type="scientific">Pseudofrankia asymbiotica</name>
    <dbReference type="NCBI Taxonomy" id="1834516"/>
    <lineage>
        <taxon>Bacteria</taxon>
        <taxon>Bacillati</taxon>
        <taxon>Actinomycetota</taxon>
        <taxon>Actinomycetes</taxon>
        <taxon>Frankiales</taxon>
        <taxon>Frankiaceae</taxon>
        <taxon>Pseudofrankia</taxon>
    </lineage>
</organism>
<dbReference type="AlphaFoldDB" id="A0A1V2I3A9"/>
<dbReference type="Proteomes" id="UP000188929">
    <property type="component" value="Unassembled WGS sequence"/>
</dbReference>
<dbReference type="STRING" id="1834516.BL253_30030"/>
<dbReference type="PROSITE" id="PS50206">
    <property type="entry name" value="RHODANESE_3"/>
    <property type="match status" value="2"/>
</dbReference>
<evidence type="ECO:0000259" key="3">
    <source>
        <dbReference type="PROSITE" id="PS50206"/>
    </source>
</evidence>
<accession>A0A1V2I3A9</accession>
<dbReference type="InterPro" id="IPR013328">
    <property type="entry name" value="6PGD_dom2"/>
</dbReference>
<keyword evidence="2" id="KW-0677">Repeat</keyword>
<dbReference type="PROSITE" id="PS00380">
    <property type="entry name" value="RHODANESE_1"/>
    <property type="match status" value="1"/>
</dbReference>
<dbReference type="Gene3D" id="3.40.250.10">
    <property type="entry name" value="Rhodanese-like domain"/>
    <property type="match status" value="2"/>
</dbReference>
<dbReference type="InterPro" id="IPR036291">
    <property type="entry name" value="NAD(P)-bd_dom_sf"/>
</dbReference>
<gene>
    <name evidence="4" type="ORF">BL253_30030</name>
</gene>